<dbReference type="KEGG" id="ccp:CHC_T00008320001"/>
<feature type="compositionally biased region" description="Pro residues" evidence="6">
    <location>
        <begin position="10"/>
        <end position="20"/>
    </location>
</feature>
<dbReference type="Gramene" id="CDF32952">
    <property type="protein sequence ID" value="CDF32952"/>
    <property type="gene ID" value="CHC_T00008320001"/>
</dbReference>
<evidence type="ECO:0000313" key="11">
    <source>
        <dbReference type="Proteomes" id="UP000012073"/>
    </source>
</evidence>
<dbReference type="InterPro" id="IPR000873">
    <property type="entry name" value="AMP-dep_synth/lig_dom"/>
</dbReference>
<dbReference type="InterPro" id="IPR011904">
    <property type="entry name" value="Ac_CoA_lig"/>
</dbReference>
<dbReference type="GO" id="GO:0016208">
    <property type="term" value="F:AMP binding"/>
    <property type="evidence" value="ECO:0007669"/>
    <property type="project" value="InterPro"/>
</dbReference>
<gene>
    <name evidence="10" type="ORF">CHC_T00008320001</name>
</gene>
<dbReference type="InterPro" id="IPR045851">
    <property type="entry name" value="AMP-bd_C_sf"/>
</dbReference>
<dbReference type="Gene3D" id="3.40.50.12780">
    <property type="entry name" value="N-terminal domain of ligase-like"/>
    <property type="match status" value="1"/>
</dbReference>
<keyword evidence="4 5" id="KW-0067">ATP-binding</keyword>
<evidence type="ECO:0000313" key="10">
    <source>
        <dbReference type="EMBL" id="CDF32952.1"/>
    </source>
</evidence>
<keyword evidence="2 5" id="KW-0436">Ligase</keyword>
<feature type="region of interest" description="Disordered" evidence="6">
    <location>
        <begin position="1"/>
        <end position="21"/>
    </location>
</feature>
<dbReference type="InterPro" id="IPR032387">
    <property type="entry name" value="ACAS_N"/>
</dbReference>
<dbReference type="PANTHER" id="PTHR24095">
    <property type="entry name" value="ACETYL-COENZYME A SYNTHETASE"/>
    <property type="match status" value="1"/>
</dbReference>
<proteinExistence type="inferred from homology"/>
<evidence type="ECO:0000256" key="2">
    <source>
        <dbReference type="ARBA" id="ARBA00022598"/>
    </source>
</evidence>
<dbReference type="GeneID" id="17320491"/>
<dbReference type="NCBIfam" id="TIGR02188">
    <property type="entry name" value="Ac_CoA_lig_AcsA"/>
    <property type="match status" value="1"/>
</dbReference>
<keyword evidence="11" id="KW-1185">Reference proteome</keyword>
<dbReference type="GO" id="GO:0005524">
    <property type="term" value="F:ATP binding"/>
    <property type="evidence" value="ECO:0007669"/>
    <property type="project" value="UniProtKB-UniRule"/>
</dbReference>
<dbReference type="Gene3D" id="3.30.300.30">
    <property type="match status" value="1"/>
</dbReference>
<dbReference type="EMBL" id="HG001623">
    <property type="protein sequence ID" value="CDF32952.1"/>
    <property type="molecule type" value="Genomic_DNA"/>
</dbReference>
<organism evidence="10 11">
    <name type="scientific">Chondrus crispus</name>
    <name type="common">Carrageen Irish moss</name>
    <name type="synonym">Polymorpha crispa</name>
    <dbReference type="NCBI Taxonomy" id="2769"/>
    <lineage>
        <taxon>Eukaryota</taxon>
        <taxon>Rhodophyta</taxon>
        <taxon>Florideophyceae</taxon>
        <taxon>Rhodymeniophycidae</taxon>
        <taxon>Gigartinales</taxon>
        <taxon>Gigartinaceae</taxon>
        <taxon>Chondrus</taxon>
    </lineage>
</organism>
<evidence type="ECO:0000256" key="3">
    <source>
        <dbReference type="ARBA" id="ARBA00022741"/>
    </source>
</evidence>
<dbReference type="InterPro" id="IPR042099">
    <property type="entry name" value="ANL_N_sf"/>
</dbReference>
<dbReference type="FunFam" id="3.40.50.12780:FF:000001">
    <property type="entry name" value="Acetyl-coenzyme A synthetase"/>
    <property type="match status" value="1"/>
</dbReference>
<protein>
    <recommendedName>
        <fullName evidence="5">Acetyl-coenzyme A synthetase</fullName>
        <ecNumber evidence="5">6.2.1.1</ecNumber>
    </recommendedName>
</protein>
<dbReference type="Pfam" id="PF16177">
    <property type="entry name" value="ACAS_N"/>
    <property type="match status" value="1"/>
</dbReference>
<dbReference type="PhylomeDB" id="R7Q328"/>
<dbReference type="AlphaFoldDB" id="R7Q328"/>
<dbReference type="InterPro" id="IPR025110">
    <property type="entry name" value="AMP-bd_C"/>
</dbReference>
<accession>R7Q328</accession>
<dbReference type="RefSeq" id="XP_005712755.1">
    <property type="nucleotide sequence ID" value="XM_005712698.1"/>
</dbReference>
<dbReference type="Pfam" id="PF13193">
    <property type="entry name" value="AMP-binding_C"/>
    <property type="match status" value="1"/>
</dbReference>
<dbReference type="STRING" id="2769.R7Q328"/>
<dbReference type="PANTHER" id="PTHR24095:SF14">
    <property type="entry name" value="ACETYL-COENZYME A SYNTHETASE 1"/>
    <property type="match status" value="1"/>
</dbReference>
<feature type="domain" description="AMP-dependent synthetase/ligase" evidence="7">
    <location>
        <begin position="91"/>
        <end position="481"/>
    </location>
</feature>
<evidence type="ECO:0000259" key="8">
    <source>
        <dbReference type="Pfam" id="PF13193"/>
    </source>
</evidence>
<evidence type="ECO:0000256" key="4">
    <source>
        <dbReference type="ARBA" id="ARBA00022840"/>
    </source>
</evidence>
<evidence type="ECO:0000256" key="1">
    <source>
        <dbReference type="ARBA" id="ARBA00006432"/>
    </source>
</evidence>
<evidence type="ECO:0000256" key="5">
    <source>
        <dbReference type="RuleBase" id="RU361147"/>
    </source>
</evidence>
<dbReference type="InterPro" id="IPR020845">
    <property type="entry name" value="AMP-binding_CS"/>
</dbReference>
<comment type="catalytic activity">
    <reaction evidence="5">
        <text>acetate + ATP + CoA = acetyl-CoA + AMP + diphosphate</text>
        <dbReference type="Rhea" id="RHEA:23176"/>
        <dbReference type="ChEBI" id="CHEBI:30089"/>
        <dbReference type="ChEBI" id="CHEBI:30616"/>
        <dbReference type="ChEBI" id="CHEBI:33019"/>
        <dbReference type="ChEBI" id="CHEBI:57287"/>
        <dbReference type="ChEBI" id="CHEBI:57288"/>
        <dbReference type="ChEBI" id="CHEBI:456215"/>
        <dbReference type="EC" id="6.2.1.1"/>
    </reaction>
</comment>
<dbReference type="NCBIfam" id="NF001208">
    <property type="entry name" value="PRK00174.1"/>
    <property type="match status" value="1"/>
</dbReference>
<dbReference type="FunFam" id="3.30.300.30:FF:000004">
    <property type="entry name" value="Acetyl-coenzyme A synthetase"/>
    <property type="match status" value="1"/>
</dbReference>
<dbReference type="GO" id="GO:0003987">
    <property type="term" value="F:acetate-CoA ligase activity"/>
    <property type="evidence" value="ECO:0007669"/>
    <property type="project" value="UniProtKB-UniRule"/>
</dbReference>
<dbReference type="PROSITE" id="PS00455">
    <property type="entry name" value="AMP_BINDING"/>
    <property type="match status" value="1"/>
</dbReference>
<dbReference type="EC" id="6.2.1.1" evidence="5"/>
<evidence type="ECO:0000256" key="6">
    <source>
        <dbReference type="SAM" id="MobiDB-lite"/>
    </source>
</evidence>
<feature type="domain" description="AMP-binding enzyme C-terminal" evidence="8">
    <location>
        <begin position="544"/>
        <end position="622"/>
    </location>
</feature>
<reference evidence="11" key="1">
    <citation type="journal article" date="2013" name="Proc. Natl. Acad. Sci. U.S.A.">
        <title>Genome structure and metabolic features in the red seaweed Chondrus crispus shed light on evolution of the Archaeplastida.</title>
        <authorList>
            <person name="Collen J."/>
            <person name="Porcel B."/>
            <person name="Carre W."/>
            <person name="Ball S.G."/>
            <person name="Chaparro C."/>
            <person name="Tonon T."/>
            <person name="Barbeyron T."/>
            <person name="Michel G."/>
            <person name="Noel B."/>
            <person name="Valentin K."/>
            <person name="Elias M."/>
            <person name="Artiguenave F."/>
            <person name="Arun A."/>
            <person name="Aury J.M."/>
            <person name="Barbosa-Neto J.F."/>
            <person name="Bothwell J.H."/>
            <person name="Bouget F.Y."/>
            <person name="Brillet L."/>
            <person name="Cabello-Hurtado F."/>
            <person name="Capella-Gutierrez S."/>
            <person name="Charrier B."/>
            <person name="Cladiere L."/>
            <person name="Cock J.M."/>
            <person name="Coelho S.M."/>
            <person name="Colleoni C."/>
            <person name="Czjzek M."/>
            <person name="Da Silva C."/>
            <person name="Delage L."/>
            <person name="Denoeud F."/>
            <person name="Deschamps P."/>
            <person name="Dittami S.M."/>
            <person name="Gabaldon T."/>
            <person name="Gachon C.M."/>
            <person name="Groisillier A."/>
            <person name="Herve C."/>
            <person name="Jabbari K."/>
            <person name="Katinka M."/>
            <person name="Kloareg B."/>
            <person name="Kowalczyk N."/>
            <person name="Labadie K."/>
            <person name="Leblanc C."/>
            <person name="Lopez P.J."/>
            <person name="McLachlan D.H."/>
            <person name="Meslet-Cladiere L."/>
            <person name="Moustafa A."/>
            <person name="Nehr Z."/>
            <person name="Nyvall Collen P."/>
            <person name="Panaud O."/>
            <person name="Partensky F."/>
            <person name="Poulain J."/>
            <person name="Rensing S.A."/>
            <person name="Rousvoal S."/>
            <person name="Samson G."/>
            <person name="Symeonidi A."/>
            <person name="Weissenbach J."/>
            <person name="Zambounis A."/>
            <person name="Wincker P."/>
            <person name="Boyen C."/>
        </authorList>
    </citation>
    <scope>NUCLEOTIDE SEQUENCE [LARGE SCALE GENOMIC DNA]</scope>
    <source>
        <strain evidence="11">cv. Stackhouse</strain>
    </source>
</reference>
<dbReference type="OMA" id="TVHTKKI"/>
<comment type="similarity">
    <text evidence="1 5">Belongs to the ATP-dependent AMP-binding enzyme family.</text>
</comment>
<feature type="domain" description="Acetyl-coenzyme A synthetase N-terminal" evidence="9">
    <location>
        <begin position="31"/>
        <end position="84"/>
    </location>
</feature>
<dbReference type="OrthoDB" id="1706066at2759"/>
<evidence type="ECO:0000259" key="9">
    <source>
        <dbReference type="Pfam" id="PF16177"/>
    </source>
</evidence>
<sequence length="664" mass="71568">MAPTACAPLPAQPVPPPVPPHEPHLPSLAAYHALYARSIADPSAFWRDIADEFTWHSKSNFDPAAGPVHVSFLPDRRTNVAYNALDRWISAGHGARVAFYAEGNEPGRRRVVTYADLADSVARMGNVLRARGVRKGDVVVLYMPMVPELPAAMLACARIGAVHSVVFGGFSSEALAGRIVDSKANVVVVTEAIGRGKKQIQLKAIADRALEIAEAAGHRVEHQIVTKVPGAESVSDEACMVAGRDVDWDEAVREADAECEVEWVESEHPLFVLYTSGSTGKPKGVVHSTGGYMVYAATTFKYTFDYHEGDVFFSTSDCGWITGHSYVTYGPLLNGATQVLYEGVPNYPTPARLWEICEHYGVNQLYTAPTVIRALKGAAPPPQARDGKAEALRVLGTVGEPINPEAWMWYYEVVGARRCAIVDTWWQTETGGHAMTPLPIPGLQMKPGCAMMPFFGIQAALLNGDGAEVEGEGEGLLVIKSGWPAALRTVYGDHGRMEEAYFGRFPGYYMTGDGARRDADGHYWLTGRVDDILNVSGHRIGTAEVESALVLHHAVAEAAVVSVGHAVKGESLYAFVSLMGGVEASGDLRAEIRACVRNEIGAFAAPDAVHWAPALPKTRSGKIMRRILRKIAAGGARTRREDLGDTSTLTDPSVVDALLDTFGK</sequence>
<keyword evidence="3 5" id="KW-0547">Nucleotide-binding</keyword>
<evidence type="ECO:0000259" key="7">
    <source>
        <dbReference type="Pfam" id="PF00501"/>
    </source>
</evidence>
<dbReference type="SUPFAM" id="SSF56801">
    <property type="entry name" value="Acetyl-CoA synthetase-like"/>
    <property type="match status" value="1"/>
</dbReference>
<dbReference type="Pfam" id="PF00501">
    <property type="entry name" value="AMP-binding"/>
    <property type="match status" value="1"/>
</dbReference>
<name>R7Q328_CHOCR</name>
<dbReference type="GO" id="GO:0019427">
    <property type="term" value="P:acetyl-CoA biosynthetic process from acetate"/>
    <property type="evidence" value="ECO:0007669"/>
    <property type="project" value="InterPro"/>
</dbReference>
<dbReference type="Proteomes" id="UP000012073">
    <property type="component" value="Unassembled WGS sequence"/>
</dbReference>